<organism evidence="2 3">
    <name type="scientific">Pyrenophora seminiperda CCB06</name>
    <dbReference type="NCBI Taxonomy" id="1302712"/>
    <lineage>
        <taxon>Eukaryota</taxon>
        <taxon>Fungi</taxon>
        <taxon>Dikarya</taxon>
        <taxon>Ascomycota</taxon>
        <taxon>Pezizomycotina</taxon>
        <taxon>Dothideomycetes</taxon>
        <taxon>Pleosporomycetidae</taxon>
        <taxon>Pleosporales</taxon>
        <taxon>Pleosporineae</taxon>
        <taxon>Pleosporaceae</taxon>
        <taxon>Pyrenophora</taxon>
    </lineage>
</organism>
<dbReference type="OrthoDB" id="3691137at2759"/>
<protein>
    <submittedName>
        <fullName evidence="2">Uncharacterized protein</fullName>
    </submittedName>
</protein>
<name>A0A3M7M5F0_9PLEO</name>
<dbReference type="EMBL" id="KE747821">
    <property type="protein sequence ID" value="RMZ69727.1"/>
    <property type="molecule type" value="Genomic_DNA"/>
</dbReference>
<evidence type="ECO:0000313" key="3">
    <source>
        <dbReference type="Proteomes" id="UP000265663"/>
    </source>
</evidence>
<feature type="region of interest" description="Disordered" evidence="1">
    <location>
        <begin position="498"/>
        <end position="525"/>
    </location>
</feature>
<dbReference type="Proteomes" id="UP000265663">
    <property type="component" value="Unassembled WGS sequence"/>
</dbReference>
<feature type="compositionally biased region" description="Polar residues" evidence="1">
    <location>
        <begin position="108"/>
        <end position="125"/>
    </location>
</feature>
<feature type="compositionally biased region" description="Pro residues" evidence="1">
    <location>
        <begin position="27"/>
        <end position="44"/>
    </location>
</feature>
<feature type="compositionally biased region" description="Pro residues" evidence="1">
    <location>
        <begin position="56"/>
        <end position="68"/>
    </location>
</feature>
<feature type="region of interest" description="Disordered" evidence="1">
    <location>
        <begin position="1"/>
        <end position="70"/>
    </location>
</feature>
<dbReference type="AlphaFoldDB" id="A0A3M7M5F0"/>
<sequence length="729" mass="79297">MKFDEFEANEQQNPAFRSSQPSNSHPLPHPHPHAGPTPRAPAQPNPREEHLLLPHTPTPVSEPAPGWPSPMSFDAHSQLYSSPGYLGTPSSPFWSPPPRFAYPIDPNHPSNSNRGISFSTPPSSLASVRISSSCARNFKKGDLSTSPSPTRGTSSTRTGPAFGSVPGIDPLRNTNANSRARGRSGGSGGGLEEYFKWCENGMCGTGTESGVEKKRKIERDVEGSEMDLHMGMGMGMGMVNGLFGNYNTLISNTTSAAAAAASGTTAAPPSPHAWSFTSGETDNFDISFNGGSTSTHQQNYSPYIPTRSVDPRGQITRKEKDDARAFWEERLGNMVKGGQREGDPTTRSDIDTSSHLFAQLNAALPSPTLFTPNSYRSIYHTMDDVKSASGFLRVDVGLQDAALEARAQQYNDNKHAIESVLHQQPACSSTCNDCKTENSICDEHLSIMWKTSLNTDLQMNLIAQWELKRDLVRLESLGQSLHEALGMIRQCPNFSVRQSKRKFTGMPPRRNGEANRSTLMDRTLWPRTPVQRVGSAYGSRACASGVAGSSVASARSSSSQSFVPDTASPCPPGRPSLSPSKRRPLQSLRRELKSRFRRQSSSSPLDMPSGDSEVYSYITPVAPRIPPIIYDTQFPRLRLASIEEEEEQNRTAAHDIVRRLGSAAPMVAEAAGDQLGRTEDGSEQVQYSELGVPCPLQDVTMGESLAAEECGEQLQGGEFEIPFRPRNGQ</sequence>
<evidence type="ECO:0000256" key="1">
    <source>
        <dbReference type="SAM" id="MobiDB-lite"/>
    </source>
</evidence>
<feature type="region of interest" description="Disordered" evidence="1">
    <location>
        <begin position="104"/>
        <end position="125"/>
    </location>
</feature>
<feature type="region of interest" description="Disordered" evidence="1">
    <location>
        <begin position="289"/>
        <end position="310"/>
    </location>
</feature>
<feature type="compositionally biased region" description="Polar residues" evidence="1">
    <location>
        <begin position="289"/>
        <end position="301"/>
    </location>
</feature>
<feature type="region of interest" description="Disordered" evidence="1">
    <location>
        <begin position="557"/>
        <end position="586"/>
    </location>
</feature>
<feature type="region of interest" description="Disordered" evidence="1">
    <location>
        <begin position="138"/>
        <end position="188"/>
    </location>
</feature>
<keyword evidence="3" id="KW-1185">Reference proteome</keyword>
<proteinExistence type="predicted"/>
<accession>A0A3M7M5F0</accession>
<reference evidence="2 3" key="1">
    <citation type="journal article" date="2014" name="PLoS ONE">
        <title>De novo Genome Assembly of the Fungal Plant Pathogen Pyrenophora semeniperda.</title>
        <authorList>
            <person name="Soliai M.M."/>
            <person name="Meyer S.E."/>
            <person name="Udall J.A."/>
            <person name="Elzinga D.E."/>
            <person name="Hermansen R.A."/>
            <person name="Bodily P.M."/>
            <person name="Hart A.A."/>
            <person name="Coleman C.E."/>
        </authorList>
    </citation>
    <scope>NUCLEOTIDE SEQUENCE [LARGE SCALE GENOMIC DNA]</scope>
    <source>
        <strain evidence="2 3">CCB06</strain>
        <tissue evidence="2">Mycelium</tissue>
    </source>
</reference>
<feature type="compositionally biased region" description="Low complexity" evidence="1">
    <location>
        <begin position="144"/>
        <end position="160"/>
    </location>
</feature>
<gene>
    <name evidence="2" type="ORF">GMOD_00010302</name>
</gene>
<evidence type="ECO:0000313" key="2">
    <source>
        <dbReference type="EMBL" id="RMZ69727.1"/>
    </source>
</evidence>